<evidence type="ECO:0000313" key="2">
    <source>
        <dbReference type="EMBL" id="AAX14936.1"/>
    </source>
</evidence>
<feature type="region of interest" description="Disordered" evidence="1">
    <location>
        <begin position="46"/>
        <end position="99"/>
    </location>
</feature>
<accession>Q5D0M0</accession>
<sequence length="99" mass="10811">MNELLGCNTRGHALVSRRLHAVICRLQLRIKLVIAILVLAARCKRESPTLPASRPTDCHAVHPLQRSPSDRSDLAVGPVSVSQCPQCNRRATPKKMPGA</sequence>
<gene>
    <name evidence="2" type="primary">orf100</name>
</gene>
<evidence type="ECO:0000256" key="1">
    <source>
        <dbReference type="SAM" id="MobiDB-lite"/>
    </source>
</evidence>
<name>Q5D0M0_9XANT</name>
<organism evidence="2">
    <name type="scientific">Xanthomonas arboricola pv. pruni</name>
    <dbReference type="NCBI Taxonomy" id="69929"/>
    <lineage>
        <taxon>Bacteria</taxon>
        <taxon>Pseudomonadati</taxon>
        <taxon>Pseudomonadota</taxon>
        <taxon>Gammaproteobacteria</taxon>
        <taxon>Lysobacterales</taxon>
        <taxon>Lysobacteraceae</taxon>
        <taxon>Xanthomonas</taxon>
    </lineage>
</organism>
<protein>
    <submittedName>
        <fullName evidence="2">ORF100</fullName>
    </submittedName>
</protein>
<dbReference type="AlphaFoldDB" id="Q5D0M0"/>
<reference evidence="2" key="1">
    <citation type="journal article" date="2005" name="Proc. Natl. Acad. Sci. U.S.A.">
        <title>Integrons in Xanthomonas: a source of species genome diversity.</title>
        <authorList>
            <person name="Gillings M.R."/>
            <person name="Holley M.P."/>
            <person name="Stokes H.W."/>
            <person name="Holmes A.J."/>
        </authorList>
    </citation>
    <scope>NUCLEOTIDE SEQUENCE</scope>
    <source>
        <strain evidence="2">DAR72009</strain>
    </source>
</reference>
<proteinExistence type="predicted"/>
<dbReference type="EMBL" id="AY928791">
    <property type="protein sequence ID" value="AAX14936.1"/>
    <property type="molecule type" value="Genomic_DNA"/>
</dbReference>